<comment type="caution">
    <text evidence="2">The sequence shown here is derived from an EMBL/GenBank/DDBJ whole genome shotgun (WGS) entry which is preliminary data.</text>
</comment>
<evidence type="ECO:0008006" key="4">
    <source>
        <dbReference type="Google" id="ProtNLM"/>
    </source>
</evidence>
<organism evidence="2 3">
    <name type="scientific">Agaribacillus aureus</name>
    <dbReference type="NCBI Taxonomy" id="3051825"/>
    <lineage>
        <taxon>Bacteria</taxon>
        <taxon>Pseudomonadati</taxon>
        <taxon>Bacteroidota</taxon>
        <taxon>Cytophagia</taxon>
        <taxon>Cytophagales</taxon>
        <taxon>Splendidivirgaceae</taxon>
        <taxon>Agaribacillus</taxon>
    </lineage>
</organism>
<dbReference type="EMBL" id="JAUJEB010000007">
    <property type="protein sequence ID" value="MDN5215725.1"/>
    <property type="molecule type" value="Genomic_DNA"/>
</dbReference>
<evidence type="ECO:0000313" key="2">
    <source>
        <dbReference type="EMBL" id="MDN5215725.1"/>
    </source>
</evidence>
<keyword evidence="3" id="KW-1185">Reference proteome</keyword>
<proteinExistence type="predicted"/>
<dbReference type="PROSITE" id="PS51257">
    <property type="entry name" value="PROKAR_LIPOPROTEIN"/>
    <property type="match status" value="1"/>
</dbReference>
<feature type="chain" id="PRO_5045370064" description="Lipocalin-like domain-containing protein" evidence="1">
    <location>
        <begin position="21"/>
        <end position="131"/>
    </location>
</feature>
<dbReference type="Proteomes" id="UP001172083">
    <property type="component" value="Unassembled WGS sequence"/>
</dbReference>
<evidence type="ECO:0000313" key="3">
    <source>
        <dbReference type="Proteomes" id="UP001172083"/>
    </source>
</evidence>
<sequence length="131" mass="14687">MKSIVIVALMLLVLSCNQNKDTDLLVGTWKARWHDKSAMGHGIPGINCRTMDGAVDFRRDGQVNMKAYGHEGCIFMEDTVMHTLNWTLIGDSLQLSDGKSQSSMTYRIVSRQKNVIQCSLIGDIELKLTRN</sequence>
<feature type="signal peptide" evidence="1">
    <location>
        <begin position="1"/>
        <end position="20"/>
    </location>
</feature>
<name>A0ABT8LD69_9BACT</name>
<gene>
    <name evidence="2" type="ORF">QQ020_26845</name>
</gene>
<accession>A0ABT8LD69</accession>
<protein>
    <recommendedName>
        <fullName evidence="4">Lipocalin-like domain-containing protein</fullName>
    </recommendedName>
</protein>
<evidence type="ECO:0000256" key="1">
    <source>
        <dbReference type="SAM" id="SignalP"/>
    </source>
</evidence>
<keyword evidence="1" id="KW-0732">Signal</keyword>
<dbReference type="RefSeq" id="WP_346761063.1">
    <property type="nucleotide sequence ID" value="NZ_JAUJEB010000007.1"/>
</dbReference>
<reference evidence="2" key="1">
    <citation type="submission" date="2023-06" db="EMBL/GenBank/DDBJ databases">
        <title>Genomic of Agaribacillus aureum.</title>
        <authorList>
            <person name="Wang G."/>
        </authorList>
    </citation>
    <scope>NUCLEOTIDE SEQUENCE</scope>
    <source>
        <strain evidence="2">BMA12</strain>
    </source>
</reference>